<keyword evidence="1" id="KW-0472">Membrane</keyword>
<keyword evidence="3" id="KW-1185">Reference proteome</keyword>
<dbReference type="EMBL" id="KK088423">
    <property type="protein sequence ID" value="EYE95084.1"/>
    <property type="molecule type" value="Genomic_DNA"/>
</dbReference>
<dbReference type="HOGENOM" id="CLU_2108549_0_0_1"/>
<keyword evidence="1" id="KW-0812">Transmembrane</keyword>
<gene>
    <name evidence="2" type="ORF">EURHEDRAFT_63157</name>
</gene>
<accession>A0A017SEQ1</accession>
<dbReference type="GeneID" id="63702732"/>
<sequence>MYWYAYNANACRRREPLIVPPFLCRLLPLSSILFSPPALLFSFFALSVAFSSLLPSFNNLSFVKKGLYLRAQPGPLRLPPSVVPSFRLPNISHFLFFFFFFFFFFPVYLCFSLFI</sequence>
<dbReference type="Proteomes" id="UP000019804">
    <property type="component" value="Unassembled WGS sequence"/>
</dbReference>
<evidence type="ECO:0008006" key="4">
    <source>
        <dbReference type="Google" id="ProtNLM"/>
    </source>
</evidence>
<feature type="transmembrane region" description="Helical" evidence="1">
    <location>
        <begin position="22"/>
        <end position="50"/>
    </location>
</feature>
<protein>
    <recommendedName>
        <fullName evidence="4">Transmembrane protein</fullName>
    </recommendedName>
</protein>
<dbReference type="AlphaFoldDB" id="A0A017SEQ1"/>
<feature type="transmembrane region" description="Helical" evidence="1">
    <location>
        <begin position="94"/>
        <end position="114"/>
    </location>
</feature>
<evidence type="ECO:0000313" key="3">
    <source>
        <dbReference type="Proteomes" id="UP000019804"/>
    </source>
</evidence>
<evidence type="ECO:0000313" key="2">
    <source>
        <dbReference type="EMBL" id="EYE95084.1"/>
    </source>
</evidence>
<name>A0A017SEQ1_ASPRC</name>
<proteinExistence type="predicted"/>
<organism evidence="2 3">
    <name type="scientific">Aspergillus ruber (strain CBS 135680)</name>
    <dbReference type="NCBI Taxonomy" id="1388766"/>
    <lineage>
        <taxon>Eukaryota</taxon>
        <taxon>Fungi</taxon>
        <taxon>Dikarya</taxon>
        <taxon>Ascomycota</taxon>
        <taxon>Pezizomycotina</taxon>
        <taxon>Eurotiomycetes</taxon>
        <taxon>Eurotiomycetidae</taxon>
        <taxon>Eurotiales</taxon>
        <taxon>Aspergillaceae</taxon>
        <taxon>Aspergillus</taxon>
        <taxon>Aspergillus subgen. Aspergillus</taxon>
    </lineage>
</organism>
<keyword evidence="1" id="KW-1133">Transmembrane helix</keyword>
<evidence type="ECO:0000256" key="1">
    <source>
        <dbReference type="SAM" id="Phobius"/>
    </source>
</evidence>
<dbReference type="RefSeq" id="XP_040638772.1">
    <property type="nucleotide sequence ID" value="XM_040787608.1"/>
</dbReference>
<reference evidence="3" key="1">
    <citation type="journal article" date="2014" name="Nat. Commun.">
        <title>Genomic adaptations of the halophilic Dead Sea filamentous fungus Eurotium rubrum.</title>
        <authorList>
            <person name="Kis-Papo T."/>
            <person name="Weig A.R."/>
            <person name="Riley R."/>
            <person name="Persoh D."/>
            <person name="Salamov A."/>
            <person name="Sun H."/>
            <person name="Lipzen A."/>
            <person name="Wasser S.P."/>
            <person name="Rambold G."/>
            <person name="Grigoriev I.V."/>
            <person name="Nevo E."/>
        </authorList>
    </citation>
    <scope>NUCLEOTIDE SEQUENCE [LARGE SCALE GENOMIC DNA]</scope>
    <source>
        <strain evidence="3">CBS 135680</strain>
    </source>
</reference>